<evidence type="ECO:0000313" key="1">
    <source>
        <dbReference type="EMBL" id="KLT39059.1"/>
    </source>
</evidence>
<accession>A0A0J1AUU9</accession>
<dbReference type="AlphaFoldDB" id="A0A0J1AUU9"/>
<dbReference type="EMBL" id="KQ087272">
    <property type="protein sequence ID" value="KLT39059.1"/>
    <property type="molecule type" value="Genomic_DNA"/>
</dbReference>
<organism evidence="1 2">
    <name type="scientific">Cutaneotrichosporon oleaginosum</name>
    <dbReference type="NCBI Taxonomy" id="879819"/>
    <lineage>
        <taxon>Eukaryota</taxon>
        <taxon>Fungi</taxon>
        <taxon>Dikarya</taxon>
        <taxon>Basidiomycota</taxon>
        <taxon>Agaricomycotina</taxon>
        <taxon>Tremellomycetes</taxon>
        <taxon>Trichosporonales</taxon>
        <taxon>Trichosporonaceae</taxon>
        <taxon>Cutaneotrichosporon</taxon>
    </lineage>
</organism>
<dbReference type="RefSeq" id="XP_018275550.1">
    <property type="nucleotide sequence ID" value="XM_018424434.1"/>
</dbReference>
<keyword evidence="2" id="KW-1185">Reference proteome</keyword>
<sequence>MHTPTPTPIPQVPQRRWRLRVPFVQREEKLPNLVWTGYVPAPEHRGAFDALWRACVAALAYLLALFGRRTVQEVDDDHLGSASINSHHEETPVEWIRTRRETPEWVLVTSASPAHTH</sequence>
<gene>
    <name evidence="1" type="ORF">CC85DRAFT_288931</name>
</gene>
<protein>
    <submittedName>
        <fullName evidence="1">Uncharacterized protein</fullName>
    </submittedName>
</protein>
<dbReference type="GeneID" id="28985037"/>
<name>A0A0J1AUU9_9TREE</name>
<proteinExistence type="predicted"/>
<reference evidence="1 2" key="1">
    <citation type="submission" date="2015-03" db="EMBL/GenBank/DDBJ databases">
        <title>Genomics and transcriptomics of the oil-accumulating basidiomycete yeast T. oleaginosus allow insights into substrate utilization and the diverse evolutionary trajectories of mating systems in fungi.</title>
        <authorList>
            <consortium name="DOE Joint Genome Institute"/>
            <person name="Kourist R."/>
            <person name="Kracht O."/>
            <person name="Bracharz F."/>
            <person name="Lipzen A."/>
            <person name="Nolan M."/>
            <person name="Ohm R."/>
            <person name="Grigoriev I."/>
            <person name="Sun S."/>
            <person name="Heitman J."/>
            <person name="Bruck T."/>
            <person name="Nowrousian M."/>
        </authorList>
    </citation>
    <scope>NUCLEOTIDE SEQUENCE [LARGE SCALE GENOMIC DNA]</scope>
    <source>
        <strain evidence="1 2">IBC0246</strain>
    </source>
</reference>
<evidence type="ECO:0000313" key="2">
    <source>
        <dbReference type="Proteomes" id="UP000053611"/>
    </source>
</evidence>
<dbReference type="Proteomes" id="UP000053611">
    <property type="component" value="Unassembled WGS sequence"/>
</dbReference>